<name>A0A378VBU0_9MYCO</name>
<evidence type="ECO:0000313" key="2">
    <source>
        <dbReference type="Proteomes" id="UP000467327"/>
    </source>
</evidence>
<dbReference type="InterPro" id="IPR056973">
    <property type="entry name" value="Phage_L5_Gp47"/>
</dbReference>
<accession>A0A378VBU0</accession>
<protein>
    <submittedName>
        <fullName evidence="1">Uncharacterized protein</fullName>
    </submittedName>
</protein>
<dbReference type="AlphaFoldDB" id="A0A378VBU0"/>
<dbReference type="KEGG" id="maic:MAIC_42470"/>
<dbReference type="OrthoDB" id="4641367at2"/>
<reference evidence="1 2" key="1">
    <citation type="journal article" date="2019" name="Emerg. Microbes Infect.">
        <title>Comprehensive subspecies identification of 175 nontuberculous mycobacteria species based on 7547 genomic profiles.</title>
        <authorList>
            <person name="Matsumoto Y."/>
            <person name="Kinjo T."/>
            <person name="Motooka D."/>
            <person name="Nabeya D."/>
            <person name="Jung N."/>
            <person name="Uechi K."/>
            <person name="Horii T."/>
            <person name="Iida T."/>
            <person name="Fujita J."/>
            <person name="Nakamura S."/>
        </authorList>
    </citation>
    <scope>NUCLEOTIDE SEQUENCE [LARGE SCALE GENOMIC DNA]</scope>
    <source>
        <strain evidence="1 2">JCM 6376</strain>
    </source>
</reference>
<dbReference type="RefSeq" id="WP_115321704.1">
    <property type="nucleotide sequence ID" value="NZ_AP022561.1"/>
</dbReference>
<dbReference type="EMBL" id="AP022561">
    <property type="protein sequence ID" value="BBX09444.1"/>
    <property type="molecule type" value="Genomic_DNA"/>
</dbReference>
<sequence>MGQRATAITLIDRVVITTGEPLLDASEGVLIIQHEGGTHRTFNWDFVIDYYQMSEEETRALGGEEED</sequence>
<dbReference type="Proteomes" id="UP000467327">
    <property type="component" value="Chromosome"/>
</dbReference>
<proteinExistence type="predicted"/>
<keyword evidence="2" id="KW-1185">Reference proteome</keyword>
<gene>
    <name evidence="1" type="ORF">MAIC_42470</name>
</gene>
<organism evidence="1 2">
    <name type="scientific">Mycolicibacterium aichiense</name>
    <dbReference type="NCBI Taxonomy" id="1799"/>
    <lineage>
        <taxon>Bacteria</taxon>
        <taxon>Bacillati</taxon>
        <taxon>Actinomycetota</taxon>
        <taxon>Actinomycetes</taxon>
        <taxon>Mycobacteriales</taxon>
        <taxon>Mycobacteriaceae</taxon>
        <taxon>Mycolicibacterium</taxon>
    </lineage>
</organism>
<evidence type="ECO:0000313" key="1">
    <source>
        <dbReference type="EMBL" id="BBX09444.1"/>
    </source>
</evidence>
<dbReference type="Pfam" id="PF23887">
    <property type="entry name" value="Phage_Gene47"/>
    <property type="match status" value="1"/>
</dbReference>